<evidence type="ECO:0000256" key="1">
    <source>
        <dbReference type="ARBA" id="ARBA00004196"/>
    </source>
</evidence>
<protein>
    <submittedName>
        <fullName evidence="6">ABC-type dipeptide transport system, periplasmic component</fullName>
    </submittedName>
</protein>
<dbReference type="HOGENOM" id="CLU_017028_7_3_6"/>
<dbReference type="Gene3D" id="3.10.105.10">
    <property type="entry name" value="Dipeptide-binding Protein, Domain 3"/>
    <property type="match status" value="1"/>
</dbReference>
<dbReference type="GO" id="GO:0015833">
    <property type="term" value="P:peptide transport"/>
    <property type="evidence" value="ECO:0007669"/>
    <property type="project" value="TreeGrafter"/>
</dbReference>
<dbReference type="InterPro" id="IPR039424">
    <property type="entry name" value="SBP_5"/>
</dbReference>
<keyword evidence="4" id="KW-0732">Signal</keyword>
<dbReference type="PROSITE" id="PS51257">
    <property type="entry name" value="PROKAR_LIPOPROTEIN"/>
    <property type="match status" value="1"/>
</dbReference>
<keyword evidence="3" id="KW-0813">Transport</keyword>
<dbReference type="GO" id="GO:0043190">
    <property type="term" value="C:ATP-binding cassette (ABC) transporter complex"/>
    <property type="evidence" value="ECO:0007669"/>
    <property type="project" value="InterPro"/>
</dbReference>
<dbReference type="PANTHER" id="PTHR30290:SF10">
    <property type="entry name" value="PERIPLASMIC OLIGOPEPTIDE-BINDING PROTEIN-RELATED"/>
    <property type="match status" value="1"/>
</dbReference>
<dbReference type="CDD" id="cd00995">
    <property type="entry name" value="PBP2_NikA_DppA_OppA_like"/>
    <property type="match status" value="1"/>
</dbReference>
<dbReference type="GO" id="GO:0030288">
    <property type="term" value="C:outer membrane-bounded periplasmic space"/>
    <property type="evidence" value="ECO:0007669"/>
    <property type="project" value="UniProtKB-ARBA"/>
</dbReference>
<name>L0GYV5_9GAMM</name>
<evidence type="ECO:0000256" key="2">
    <source>
        <dbReference type="ARBA" id="ARBA00005695"/>
    </source>
</evidence>
<keyword evidence="7" id="KW-1185">Reference proteome</keyword>
<feature type="domain" description="Solute-binding protein family 5" evidence="5">
    <location>
        <begin position="81"/>
        <end position="406"/>
    </location>
</feature>
<dbReference type="AlphaFoldDB" id="L0GYV5"/>
<comment type="subcellular location">
    <subcellularLocation>
        <location evidence="1">Cell envelope</location>
    </subcellularLocation>
</comment>
<sequence>MWDTRASLSVLAALRLALPCVLLILGGCGGPAAPPDAVLRLGLASGPRNLDPRLATDAVSERVNRLLYARLVELDERGLPQPGLATWKQLTPTHYRFTLGTAGRTFAGGSRLVADDVVATFESILDPATGSPHRAVLGLIDTVASDGPDRIDFWLATPDPLFPAYLGIGILPAAGIAAGHPFQRAPLGSGPFRFVAWPEPGRLRLARRADGQAFELVAVRDPSVRVMKLLRGEIDMLQNDLSPELVGFLRGRDEVRVRRRDGVNFSYLGFNLEDPATGRLAVREAIAFAIDRNAVIRYLFQGAARPAAAIFPPEHWVGADLRPPAYDPAAARARLAAAGFGPGHPLRLVYKSSSDPFRLRLAAVLQAQLAAVGIELEIRSYDWGTFFGDVQAGRFQLYGLTWVGVRIPDIFRYAFHSASLPPDGANRGRYRSMRVDDLIERARREPDLAVQADLYRAIQRQLLADLPYIPLWYEDQVFVARRDIRGYRLAADGNFDGLARVERRVAPGATKP</sequence>
<reference evidence="6 7" key="1">
    <citation type="submission" date="2011-09" db="EMBL/GenBank/DDBJ databases">
        <title>Complete sequence of chromosome of Thioflavicoccus mobilis 8321.</title>
        <authorList>
            <consortium name="US DOE Joint Genome Institute"/>
            <person name="Lucas S."/>
            <person name="Han J."/>
            <person name="Lapidus A."/>
            <person name="Cheng J.-F."/>
            <person name="Goodwin L."/>
            <person name="Pitluck S."/>
            <person name="Peters L."/>
            <person name="Ovchinnikova G."/>
            <person name="Lu M."/>
            <person name="Detter J.C."/>
            <person name="Han C."/>
            <person name="Tapia R."/>
            <person name="Land M."/>
            <person name="Hauser L."/>
            <person name="Kyrpides N."/>
            <person name="Ivanova N."/>
            <person name="Pagani I."/>
            <person name="Vogl K."/>
            <person name="Liu Z."/>
            <person name="Imhoff J."/>
            <person name="Thiel V."/>
            <person name="Frigaard N.-U."/>
            <person name="Bryant D."/>
            <person name="Woyke T."/>
        </authorList>
    </citation>
    <scope>NUCLEOTIDE SEQUENCE [LARGE SCALE GENOMIC DNA]</scope>
    <source>
        <strain evidence="6 7">8321</strain>
    </source>
</reference>
<dbReference type="eggNOG" id="COG0747">
    <property type="taxonomic scope" value="Bacteria"/>
</dbReference>
<dbReference type="KEGG" id="tmb:Thimo_1697"/>
<organism evidence="6 7">
    <name type="scientific">Thioflavicoccus mobilis 8321</name>
    <dbReference type="NCBI Taxonomy" id="765912"/>
    <lineage>
        <taxon>Bacteria</taxon>
        <taxon>Pseudomonadati</taxon>
        <taxon>Pseudomonadota</taxon>
        <taxon>Gammaproteobacteria</taxon>
        <taxon>Chromatiales</taxon>
        <taxon>Chromatiaceae</taxon>
        <taxon>Thioflavicoccus</taxon>
    </lineage>
</organism>
<dbReference type="STRING" id="765912.Thimo_1697"/>
<dbReference type="SUPFAM" id="SSF53850">
    <property type="entry name" value="Periplasmic binding protein-like II"/>
    <property type="match status" value="1"/>
</dbReference>
<dbReference type="EMBL" id="CP003051">
    <property type="protein sequence ID" value="AGA90474.1"/>
    <property type="molecule type" value="Genomic_DNA"/>
</dbReference>
<dbReference type="PIRSF" id="PIRSF002741">
    <property type="entry name" value="MppA"/>
    <property type="match status" value="1"/>
</dbReference>
<accession>L0GYV5</accession>
<evidence type="ECO:0000313" key="6">
    <source>
        <dbReference type="EMBL" id="AGA90474.1"/>
    </source>
</evidence>
<evidence type="ECO:0000256" key="4">
    <source>
        <dbReference type="ARBA" id="ARBA00022729"/>
    </source>
</evidence>
<dbReference type="Gene3D" id="3.90.76.10">
    <property type="entry name" value="Dipeptide-binding Protein, Domain 1"/>
    <property type="match status" value="1"/>
</dbReference>
<dbReference type="RefSeq" id="WP_015280615.1">
    <property type="nucleotide sequence ID" value="NC_019940.1"/>
</dbReference>
<dbReference type="Pfam" id="PF00496">
    <property type="entry name" value="SBP_bac_5"/>
    <property type="match status" value="1"/>
</dbReference>
<dbReference type="Gene3D" id="3.40.190.10">
    <property type="entry name" value="Periplasmic binding protein-like II"/>
    <property type="match status" value="1"/>
</dbReference>
<dbReference type="Proteomes" id="UP000010816">
    <property type="component" value="Chromosome"/>
</dbReference>
<evidence type="ECO:0000256" key="3">
    <source>
        <dbReference type="ARBA" id="ARBA00022448"/>
    </source>
</evidence>
<dbReference type="InterPro" id="IPR000914">
    <property type="entry name" value="SBP_5_dom"/>
</dbReference>
<dbReference type="PANTHER" id="PTHR30290">
    <property type="entry name" value="PERIPLASMIC BINDING COMPONENT OF ABC TRANSPORTER"/>
    <property type="match status" value="1"/>
</dbReference>
<evidence type="ECO:0000259" key="5">
    <source>
        <dbReference type="Pfam" id="PF00496"/>
    </source>
</evidence>
<dbReference type="InterPro" id="IPR030678">
    <property type="entry name" value="Peptide/Ni-bd"/>
</dbReference>
<comment type="similarity">
    <text evidence="2">Belongs to the bacterial solute-binding protein 5 family.</text>
</comment>
<evidence type="ECO:0000313" key="7">
    <source>
        <dbReference type="Proteomes" id="UP000010816"/>
    </source>
</evidence>
<proteinExistence type="inferred from homology"/>
<dbReference type="GO" id="GO:1904680">
    <property type="term" value="F:peptide transmembrane transporter activity"/>
    <property type="evidence" value="ECO:0007669"/>
    <property type="project" value="TreeGrafter"/>
</dbReference>
<gene>
    <name evidence="6" type="ORF">Thimo_1697</name>
</gene>